<reference evidence="6" key="1">
    <citation type="submission" date="2019-11" db="EMBL/GenBank/DDBJ databases">
        <title>Leishmania tarentolae CDS.</title>
        <authorList>
            <person name="Goto Y."/>
            <person name="Yamagishi J."/>
        </authorList>
    </citation>
    <scope>NUCLEOTIDE SEQUENCE [LARGE SCALE GENOMIC DNA]</scope>
    <source>
        <strain evidence="6">Parrot Tar II</strain>
    </source>
</reference>
<dbReference type="AlphaFoldDB" id="A0A640KFW1"/>
<evidence type="ECO:0000256" key="2">
    <source>
        <dbReference type="ARBA" id="ARBA00022670"/>
    </source>
</evidence>
<name>A0A640KFW1_LEITA</name>
<dbReference type="Gene3D" id="3.90.1720.30">
    <property type="entry name" value="PPPDE domains"/>
    <property type="match status" value="1"/>
</dbReference>
<dbReference type="PANTHER" id="PTHR12378">
    <property type="entry name" value="DESUMOYLATING ISOPEPTIDASE"/>
    <property type="match status" value="1"/>
</dbReference>
<dbReference type="InterPro" id="IPR042266">
    <property type="entry name" value="PPPDE_sf"/>
</dbReference>
<dbReference type="VEuPathDB" id="TriTrypDB:LtaPh_0913400"/>
<comment type="similarity">
    <text evidence="1">Belongs to the DeSI family.</text>
</comment>
<feature type="domain" description="PPPDE" evidence="5">
    <location>
        <begin position="36"/>
        <end position="159"/>
    </location>
</feature>
<protein>
    <recommendedName>
        <fullName evidence="5">PPPDE domain-containing protein</fullName>
    </recommendedName>
</protein>
<dbReference type="GO" id="GO:0101005">
    <property type="term" value="F:deubiquitinase activity"/>
    <property type="evidence" value="ECO:0007669"/>
    <property type="project" value="TreeGrafter"/>
</dbReference>
<dbReference type="PROSITE" id="PS51858">
    <property type="entry name" value="PPPDE"/>
    <property type="match status" value="1"/>
</dbReference>
<accession>A0A640KFW1</accession>
<feature type="region of interest" description="Disordered" evidence="4">
    <location>
        <begin position="1"/>
        <end position="21"/>
    </location>
</feature>
<evidence type="ECO:0000256" key="4">
    <source>
        <dbReference type="SAM" id="MobiDB-lite"/>
    </source>
</evidence>
<organism evidence="6 7">
    <name type="scientific">Leishmania tarentolae</name>
    <name type="common">Sauroleishmania tarentolae</name>
    <dbReference type="NCBI Taxonomy" id="5689"/>
    <lineage>
        <taxon>Eukaryota</taxon>
        <taxon>Discoba</taxon>
        <taxon>Euglenozoa</taxon>
        <taxon>Kinetoplastea</taxon>
        <taxon>Metakinetoplastina</taxon>
        <taxon>Trypanosomatida</taxon>
        <taxon>Trypanosomatidae</taxon>
        <taxon>Leishmaniinae</taxon>
        <taxon>Leishmania</taxon>
        <taxon>lizard Leishmania</taxon>
    </lineage>
</organism>
<dbReference type="SMART" id="SM01179">
    <property type="entry name" value="DUF862"/>
    <property type="match status" value="1"/>
</dbReference>
<dbReference type="GO" id="GO:0006508">
    <property type="term" value="P:proteolysis"/>
    <property type="evidence" value="ECO:0007669"/>
    <property type="project" value="UniProtKB-KW"/>
</dbReference>
<dbReference type="PANTHER" id="PTHR12378:SF80">
    <property type="entry name" value="IP06716P-RELATED"/>
    <property type="match status" value="1"/>
</dbReference>
<evidence type="ECO:0000256" key="3">
    <source>
        <dbReference type="ARBA" id="ARBA00022801"/>
    </source>
</evidence>
<evidence type="ECO:0000259" key="5">
    <source>
        <dbReference type="PROSITE" id="PS51858"/>
    </source>
</evidence>
<dbReference type="Proteomes" id="UP000419144">
    <property type="component" value="Unassembled WGS sequence"/>
</dbReference>
<keyword evidence="7" id="KW-1185">Reference proteome</keyword>
<dbReference type="Pfam" id="PF05903">
    <property type="entry name" value="Peptidase_C97"/>
    <property type="match status" value="1"/>
</dbReference>
<gene>
    <name evidence="6" type="ORF">LtaPh_0913400</name>
</gene>
<dbReference type="OrthoDB" id="412286at2759"/>
<sequence length="219" mass="24057">MNPSATTLSARESTSAGASDVPVISEGYDEAARQPNAVFVNVYDITTANSWLWSVGLGVHHAGIQVYGKEYQYGCCEEGNGIRAVEPRHSPPHIFREQFFVGQTPLRALEVQDLVSRLEECGAWQGDKYHLVKHNCIHFAHAFCGALLPPHVRVAQMRAAPPSLYQSAYTEEVEVDGRLYSLPVLIPPHVSRLGNYAAAYLPEAVLQTLHSMGNPFSTP</sequence>
<dbReference type="EMBL" id="BLBS01000010">
    <property type="protein sequence ID" value="GET86389.1"/>
    <property type="molecule type" value="Genomic_DNA"/>
</dbReference>
<evidence type="ECO:0000256" key="1">
    <source>
        <dbReference type="ARBA" id="ARBA00008140"/>
    </source>
</evidence>
<comment type="caution">
    <text evidence="6">The sequence shown here is derived from an EMBL/GenBank/DDBJ whole genome shotgun (WGS) entry which is preliminary data.</text>
</comment>
<keyword evidence="2" id="KW-0645">Protease</keyword>
<evidence type="ECO:0000313" key="6">
    <source>
        <dbReference type="EMBL" id="GET86389.1"/>
    </source>
</evidence>
<dbReference type="GO" id="GO:0016579">
    <property type="term" value="P:protein deubiquitination"/>
    <property type="evidence" value="ECO:0007669"/>
    <property type="project" value="TreeGrafter"/>
</dbReference>
<feature type="compositionally biased region" description="Polar residues" evidence="4">
    <location>
        <begin position="1"/>
        <end position="17"/>
    </location>
</feature>
<proteinExistence type="inferred from homology"/>
<dbReference type="InterPro" id="IPR008580">
    <property type="entry name" value="PPPDE_dom"/>
</dbReference>
<evidence type="ECO:0000313" key="7">
    <source>
        <dbReference type="Proteomes" id="UP000419144"/>
    </source>
</evidence>
<keyword evidence="3" id="KW-0378">Hydrolase</keyword>